<dbReference type="AlphaFoldDB" id="M8CAB6"/>
<evidence type="ECO:0000256" key="1">
    <source>
        <dbReference type="SAM" id="MobiDB-lite"/>
    </source>
</evidence>
<dbReference type="EnsemblPlants" id="EMT31073">
    <property type="protein sequence ID" value="EMT31073"/>
    <property type="gene ID" value="F775_42694"/>
</dbReference>
<feature type="compositionally biased region" description="Basic and acidic residues" evidence="1">
    <location>
        <begin position="100"/>
        <end position="145"/>
    </location>
</feature>
<evidence type="ECO:0000313" key="2">
    <source>
        <dbReference type="EnsemblPlants" id="EMT31073"/>
    </source>
</evidence>
<name>M8CAB6_AEGTA</name>
<accession>M8CAB6</accession>
<feature type="compositionally biased region" description="Acidic residues" evidence="1">
    <location>
        <begin position="90"/>
        <end position="99"/>
    </location>
</feature>
<feature type="region of interest" description="Disordered" evidence="1">
    <location>
        <begin position="81"/>
        <end position="145"/>
    </location>
</feature>
<sequence length="145" mass="15784">MAAPAKALLLQYAPVLGVNPWVEPQDVVLQHGQVQEEADPPLLSAELTRRKIRQVGVPPWKEPASRAVISSSTSRGLAVLVGCGGTGGGEEGEEEVAEAEETRRPRGRVEAVAARGEEAARMEWRRRGKESTRERKGERERSGHS</sequence>
<proteinExistence type="predicted"/>
<organism evidence="2">
    <name type="scientific">Aegilops tauschii</name>
    <name type="common">Tausch's goatgrass</name>
    <name type="synonym">Aegilops squarrosa</name>
    <dbReference type="NCBI Taxonomy" id="37682"/>
    <lineage>
        <taxon>Eukaryota</taxon>
        <taxon>Viridiplantae</taxon>
        <taxon>Streptophyta</taxon>
        <taxon>Embryophyta</taxon>
        <taxon>Tracheophyta</taxon>
        <taxon>Spermatophyta</taxon>
        <taxon>Magnoliopsida</taxon>
        <taxon>Liliopsida</taxon>
        <taxon>Poales</taxon>
        <taxon>Poaceae</taxon>
        <taxon>BOP clade</taxon>
        <taxon>Pooideae</taxon>
        <taxon>Triticodae</taxon>
        <taxon>Triticeae</taxon>
        <taxon>Triticinae</taxon>
        <taxon>Aegilops</taxon>
    </lineage>
</organism>
<reference evidence="2" key="1">
    <citation type="submission" date="2015-06" db="UniProtKB">
        <authorList>
            <consortium name="EnsemblPlants"/>
        </authorList>
    </citation>
    <scope>IDENTIFICATION</scope>
</reference>
<protein>
    <submittedName>
        <fullName evidence="2">Uncharacterized protein</fullName>
    </submittedName>
</protein>